<organism evidence="7 8">
    <name type="scientific">Psychroflexus longus</name>
    <dbReference type="NCBI Taxonomy" id="2873596"/>
    <lineage>
        <taxon>Bacteria</taxon>
        <taxon>Pseudomonadati</taxon>
        <taxon>Bacteroidota</taxon>
        <taxon>Flavobacteriia</taxon>
        <taxon>Flavobacteriales</taxon>
        <taxon>Flavobacteriaceae</taxon>
        <taxon>Psychroflexus</taxon>
    </lineage>
</organism>
<dbReference type="InterPro" id="IPR058647">
    <property type="entry name" value="BSH_CzcB-like"/>
</dbReference>
<dbReference type="Pfam" id="PF25973">
    <property type="entry name" value="BSH_CzcB"/>
    <property type="match status" value="1"/>
</dbReference>
<dbReference type="PROSITE" id="PS51257">
    <property type="entry name" value="PROKAR_LIPOPROTEIN"/>
    <property type="match status" value="1"/>
</dbReference>
<evidence type="ECO:0000256" key="1">
    <source>
        <dbReference type="ARBA" id="ARBA00009477"/>
    </source>
</evidence>
<dbReference type="PANTHER" id="PTHR30469:SF15">
    <property type="entry name" value="HLYD FAMILY OF SECRETION PROTEINS"/>
    <property type="match status" value="1"/>
</dbReference>
<feature type="domain" description="Multidrug resistance protein MdtA-like C-terminal permuted SH3" evidence="5">
    <location>
        <begin position="310"/>
        <end position="374"/>
    </location>
</feature>
<gene>
    <name evidence="7" type="ORF">LB452_12525</name>
</gene>
<dbReference type="Gene3D" id="2.40.30.170">
    <property type="match status" value="1"/>
</dbReference>
<dbReference type="NCBIfam" id="TIGR01730">
    <property type="entry name" value="RND_mfp"/>
    <property type="match status" value="1"/>
</dbReference>
<evidence type="ECO:0000256" key="2">
    <source>
        <dbReference type="SAM" id="Coils"/>
    </source>
</evidence>
<evidence type="ECO:0000313" key="8">
    <source>
        <dbReference type="Proteomes" id="UP001199314"/>
    </source>
</evidence>
<protein>
    <submittedName>
        <fullName evidence="7">Efflux RND transporter periplasmic adaptor subunit</fullName>
    </submittedName>
</protein>
<proteinExistence type="inferred from homology"/>
<dbReference type="Gene3D" id="2.40.420.20">
    <property type="match status" value="1"/>
</dbReference>
<evidence type="ECO:0000313" key="7">
    <source>
        <dbReference type="EMBL" id="MBZ9779748.1"/>
    </source>
</evidence>
<dbReference type="Proteomes" id="UP001199314">
    <property type="component" value="Unassembled WGS sequence"/>
</dbReference>
<keyword evidence="8" id="KW-1185">Reference proteome</keyword>
<dbReference type="InterPro" id="IPR006143">
    <property type="entry name" value="RND_pump_MFP"/>
</dbReference>
<feature type="domain" description="CzcB-like barrel-sandwich hybrid" evidence="6">
    <location>
        <begin position="102"/>
        <end position="225"/>
    </location>
</feature>
<evidence type="ECO:0000259" key="4">
    <source>
        <dbReference type="Pfam" id="PF25954"/>
    </source>
</evidence>
<name>A0ABS7XMS6_9FLAO</name>
<dbReference type="Pfam" id="PF25954">
    <property type="entry name" value="Beta-barrel_RND_2"/>
    <property type="match status" value="1"/>
</dbReference>
<dbReference type="InterPro" id="IPR058648">
    <property type="entry name" value="HH_CzcB-like"/>
</dbReference>
<keyword evidence="2" id="KW-0175">Coiled coil</keyword>
<dbReference type="Pfam" id="PF25893">
    <property type="entry name" value="HH_CzcB"/>
    <property type="match status" value="1"/>
</dbReference>
<evidence type="ECO:0000259" key="5">
    <source>
        <dbReference type="Pfam" id="PF25967"/>
    </source>
</evidence>
<comment type="caution">
    <text evidence="7">The sequence shown here is derived from an EMBL/GenBank/DDBJ whole genome shotgun (WGS) entry which is preliminary data.</text>
</comment>
<sequence>MKYLSYYSILSLIILVSCGPKEKSVEDVIETGSKSEIEQKRGILNKDMLELKNKLKKLDERLTQFEEDYDYALVEAMELKPRNFKHYIKIQGEATTDENILIYPEFSGNLKEVYVKEGEEVKKGQKLAKIDDGGLSSQLAEMKARRDLAKTRFERQKRLWDQNIGSEIQFLEAETAFEQINNSVKQMESQLNKSIIFAPFNGKIDEVITDQGQVVSPGQTPIFRILNLGQMYVSANVPENYVGSIKVGTEAIVKFGSLEKEFQSQVTQVSSNISESNRNFRVRVAIPDQIEFVKPNLIATIKLNDYEANDAIVIPENILRENAQGESFTFSLSMENDSLGSANLKKLKLGKHYQGEIEVLEGLEASEIVVTEGARTIKEDEKVKVLNFQKN</sequence>
<comment type="similarity">
    <text evidence="1">Belongs to the membrane fusion protein (MFP) (TC 8.A.1) family.</text>
</comment>
<feature type="coiled-coil region" evidence="2">
    <location>
        <begin position="34"/>
        <end position="68"/>
    </location>
</feature>
<accession>A0ABS7XMS6</accession>
<dbReference type="EMBL" id="JAIQZE010000015">
    <property type="protein sequence ID" value="MBZ9779748.1"/>
    <property type="molecule type" value="Genomic_DNA"/>
</dbReference>
<evidence type="ECO:0000259" key="3">
    <source>
        <dbReference type="Pfam" id="PF25893"/>
    </source>
</evidence>
<dbReference type="InterPro" id="IPR058792">
    <property type="entry name" value="Beta-barrel_RND_2"/>
</dbReference>
<dbReference type="Gene3D" id="2.40.50.100">
    <property type="match status" value="1"/>
</dbReference>
<dbReference type="Gene3D" id="1.10.287.470">
    <property type="entry name" value="Helix hairpin bin"/>
    <property type="match status" value="1"/>
</dbReference>
<dbReference type="PANTHER" id="PTHR30469">
    <property type="entry name" value="MULTIDRUG RESISTANCE PROTEIN MDTA"/>
    <property type="match status" value="1"/>
</dbReference>
<dbReference type="RefSeq" id="WP_224462078.1">
    <property type="nucleotide sequence ID" value="NZ_JAIQZE010000015.1"/>
</dbReference>
<feature type="domain" description="CzcB-like alpha-helical hairpin" evidence="3">
    <location>
        <begin position="135"/>
        <end position="192"/>
    </location>
</feature>
<evidence type="ECO:0000259" key="6">
    <source>
        <dbReference type="Pfam" id="PF25973"/>
    </source>
</evidence>
<reference evidence="8" key="1">
    <citation type="submission" date="2023-07" db="EMBL/GenBank/DDBJ databases">
        <title>Novel species isolated from saline lakes on Tibetan Plateau.</title>
        <authorList>
            <person name="Lu H."/>
        </authorList>
    </citation>
    <scope>NUCLEOTIDE SEQUENCE [LARGE SCALE GENOMIC DNA]</scope>
    <source>
        <strain evidence="8">CAK8W</strain>
    </source>
</reference>
<dbReference type="InterPro" id="IPR058627">
    <property type="entry name" value="MdtA-like_C"/>
</dbReference>
<dbReference type="Pfam" id="PF25967">
    <property type="entry name" value="RND-MFP_C"/>
    <property type="match status" value="1"/>
</dbReference>
<feature type="domain" description="CusB-like beta-barrel" evidence="4">
    <location>
        <begin position="233"/>
        <end position="305"/>
    </location>
</feature>
<dbReference type="SUPFAM" id="SSF111369">
    <property type="entry name" value="HlyD-like secretion proteins"/>
    <property type="match status" value="1"/>
</dbReference>